<feature type="domain" description="HTH luxR-type" evidence="4">
    <location>
        <begin position="531"/>
        <end position="588"/>
    </location>
</feature>
<feature type="transmembrane region" description="Helical" evidence="3">
    <location>
        <begin position="389"/>
        <end position="409"/>
    </location>
</feature>
<dbReference type="InterPro" id="IPR019734">
    <property type="entry name" value="TPR_rpt"/>
</dbReference>
<reference evidence="5" key="1">
    <citation type="submission" date="2023-06" db="EMBL/GenBank/DDBJ databases">
        <title>Cytophagales bacterium Strain LB-30, isolated from soil.</title>
        <authorList>
            <person name="Liu B."/>
        </authorList>
    </citation>
    <scope>NUCLEOTIDE SEQUENCE</scope>
    <source>
        <strain evidence="5">LB-30</strain>
    </source>
</reference>
<dbReference type="EMBL" id="JAUHJS010000002">
    <property type="protein sequence ID" value="MDN4164785.1"/>
    <property type="molecule type" value="Genomic_DNA"/>
</dbReference>
<protein>
    <submittedName>
        <fullName evidence="5">Tetratricopeptide repeat protein</fullName>
    </submittedName>
</protein>
<dbReference type="InterPro" id="IPR036388">
    <property type="entry name" value="WH-like_DNA-bd_sf"/>
</dbReference>
<keyword evidence="3" id="KW-1133">Transmembrane helix</keyword>
<proteinExistence type="predicted"/>
<evidence type="ECO:0000313" key="6">
    <source>
        <dbReference type="Proteomes" id="UP001168552"/>
    </source>
</evidence>
<dbReference type="InterPro" id="IPR016032">
    <property type="entry name" value="Sig_transdc_resp-reg_C-effctor"/>
</dbReference>
<evidence type="ECO:0000313" key="5">
    <source>
        <dbReference type="EMBL" id="MDN4164785.1"/>
    </source>
</evidence>
<feature type="repeat" description="TPR" evidence="1">
    <location>
        <begin position="194"/>
        <end position="227"/>
    </location>
</feature>
<evidence type="ECO:0000256" key="3">
    <source>
        <dbReference type="SAM" id="Phobius"/>
    </source>
</evidence>
<dbReference type="InterPro" id="IPR011990">
    <property type="entry name" value="TPR-like_helical_dom_sf"/>
</dbReference>
<keyword evidence="3" id="KW-0812">Transmembrane</keyword>
<evidence type="ECO:0000256" key="1">
    <source>
        <dbReference type="PROSITE-ProRule" id="PRU00339"/>
    </source>
</evidence>
<feature type="repeat" description="TPR" evidence="1">
    <location>
        <begin position="274"/>
        <end position="307"/>
    </location>
</feature>
<gene>
    <name evidence="5" type="ORF">QWY31_04690</name>
</gene>
<name>A0ABT8F2V1_9BACT</name>
<keyword evidence="6" id="KW-1185">Reference proteome</keyword>
<feature type="repeat" description="TPR" evidence="1">
    <location>
        <begin position="154"/>
        <end position="187"/>
    </location>
</feature>
<organism evidence="5 6">
    <name type="scientific">Shiella aurantiaca</name>
    <dbReference type="NCBI Taxonomy" id="3058365"/>
    <lineage>
        <taxon>Bacteria</taxon>
        <taxon>Pseudomonadati</taxon>
        <taxon>Bacteroidota</taxon>
        <taxon>Cytophagia</taxon>
        <taxon>Cytophagales</taxon>
        <taxon>Shiellaceae</taxon>
        <taxon>Shiella</taxon>
    </lineage>
</organism>
<dbReference type="SMART" id="SM00028">
    <property type="entry name" value="TPR"/>
    <property type="match status" value="5"/>
</dbReference>
<evidence type="ECO:0000256" key="2">
    <source>
        <dbReference type="SAM" id="Coils"/>
    </source>
</evidence>
<feature type="coiled-coil region" evidence="2">
    <location>
        <begin position="417"/>
        <end position="453"/>
    </location>
</feature>
<dbReference type="Pfam" id="PF13424">
    <property type="entry name" value="TPR_12"/>
    <property type="match status" value="1"/>
</dbReference>
<dbReference type="PANTHER" id="PTHR10098">
    <property type="entry name" value="RAPSYN-RELATED"/>
    <property type="match status" value="1"/>
</dbReference>
<keyword evidence="3" id="KW-0472">Membrane</keyword>
<dbReference type="SUPFAM" id="SSF48452">
    <property type="entry name" value="TPR-like"/>
    <property type="match status" value="2"/>
</dbReference>
<keyword evidence="1" id="KW-0802">TPR repeat</keyword>
<keyword evidence="2" id="KW-0175">Coiled coil</keyword>
<dbReference type="InterPro" id="IPR000792">
    <property type="entry name" value="Tscrpt_reg_LuxR_C"/>
</dbReference>
<evidence type="ECO:0000259" key="4">
    <source>
        <dbReference type="SMART" id="SM00421"/>
    </source>
</evidence>
<sequence length="591" mass="68075">MNRDWFCLVFVLLFILPFPSKSQEFVDRFSMRDLSDFLIGSRFQTDFPDSLYAHSDRGLKTALQSGDKQEEALMYRYLGIYHWINADIQETMKYFQKAKGIYDSLGLMNDAMELNSYIGILHSTLGDYVNAVDCYYKSLRYFEDNTRKNKEYLADTYNALGLVLGNINDYTSALSNFRRSYNLFSQLEDTLGIAVVYANLGTVSVQIHQFDSAKYYFTNALRLFERLNNAKGIAFVYNKLVGTAHREGRISDAFLYAQIAYGISLERGFVDCQVSALISMGKVKYEQGRFREAFEYFSQANSIKQPYGNKWGEVDIFKGLYKSSKALGNFEEAFSYNDMYIAVMDSLYSNDSYGDISKLRISNEVGKRDAEIRLLAKDSEIEKLNRRSLVFRLIGAIVVLFLISIILLVKNKKNRILAEQKAQLVLAEQAIINAKLQNRIEREVELSKELDSKNRELITYTLNLMQKNAILDEVKAIAKEVLKRPSAKDQELRKLINAIDYSFTLDKDWDGFKTYFEQVHPDFFKKLKDSYPSLSASELRHCALINLSLSIKETAQLLSISPDSVKVARHRIRKKLNLKLDDNLTEFIMSI</sequence>
<dbReference type="RefSeq" id="WP_320003311.1">
    <property type="nucleotide sequence ID" value="NZ_JAUHJS010000002.1"/>
</dbReference>
<comment type="caution">
    <text evidence="5">The sequence shown here is derived from an EMBL/GenBank/DDBJ whole genome shotgun (WGS) entry which is preliminary data.</text>
</comment>
<dbReference type="PROSITE" id="PS50005">
    <property type="entry name" value="TPR"/>
    <property type="match status" value="3"/>
</dbReference>
<dbReference type="Proteomes" id="UP001168552">
    <property type="component" value="Unassembled WGS sequence"/>
</dbReference>
<dbReference type="SMART" id="SM00421">
    <property type="entry name" value="HTH_LUXR"/>
    <property type="match status" value="1"/>
</dbReference>
<dbReference type="Gene3D" id="1.25.40.10">
    <property type="entry name" value="Tetratricopeptide repeat domain"/>
    <property type="match status" value="2"/>
</dbReference>
<dbReference type="Gene3D" id="1.10.10.10">
    <property type="entry name" value="Winged helix-like DNA-binding domain superfamily/Winged helix DNA-binding domain"/>
    <property type="match status" value="1"/>
</dbReference>
<dbReference type="SUPFAM" id="SSF46894">
    <property type="entry name" value="C-terminal effector domain of the bipartite response regulators"/>
    <property type="match status" value="1"/>
</dbReference>
<accession>A0ABT8F2V1</accession>